<evidence type="ECO:0000313" key="3">
    <source>
        <dbReference type="Proteomes" id="UP001479933"/>
    </source>
</evidence>
<dbReference type="RefSeq" id="WP_157086101.1">
    <property type="nucleotide sequence ID" value="NZ_CP136137.1"/>
</dbReference>
<evidence type="ECO:0000313" key="2">
    <source>
        <dbReference type="EMBL" id="WYY07494.1"/>
    </source>
</evidence>
<evidence type="ECO:0000256" key="1">
    <source>
        <dbReference type="SAM" id="Phobius"/>
    </source>
</evidence>
<name>A0ABZ2U3U4_9ACTN</name>
<dbReference type="InterPro" id="IPR036938">
    <property type="entry name" value="PAP2/HPO_sf"/>
</dbReference>
<dbReference type="SUPFAM" id="SSF48317">
    <property type="entry name" value="Acid phosphatase/Vanadium-dependent haloperoxidase"/>
    <property type="match status" value="1"/>
</dbReference>
<keyword evidence="1" id="KW-1133">Transmembrane helix</keyword>
<feature type="transmembrane region" description="Helical" evidence="1">
    <location>
        <begin position="54"/>
        <end position="76"/>
    </location>
</feature>
<reference evidence="2 3" key="1">
    <citation type="journal article" date="2023" name="Virus Evol.">
        <title>Computational host range prediction-The good, the bad, and the ugly.</title>
        <authorList>
            <person name="Howell A.A."/>
            <person name="Versoza C.J."/>
            <person name="Pfeifer S.P."/>
        </authorList>
    </citation>
    <scope>NUCLEOTIDE SEQUENCE [LARGE SCALE GENOMIC DNA]</scope>
    <source>
        <strain evidence="2 3">1610/1b</strain>
    </source>
</reference>
<keyword evidence="1" id="KW-0812">Transmembrane</keyword>
<sequence>MKNRAVPFMVVVSALAAMVVVYRLLVVSYAGQVADQDAMLTLGAMMGNDVPTYGLLGRIQIPVLFAVAATIAAVCIARRSTRLFAYACLVVLSTTIVSIVLQAGLLRPALGIGQLNSFPSKTVAAFAAVGIAVCAVVPRRMLPVAGPAVLAGLAAVSFGVVSLLWHRPSDVIGGILLAVVCAAVAECALPVWRRPDPRLRAARVPDLRQPVHS</sequence>
<proteinExistence type="predicted"/>
<dbReference type="EMBL" id="CP136137">
    <property type="protein sequence ID" value="WYY07494.1"/>
    <property type="molecule type" value="Genomic_DNA"/>
</dbReference>
<gene>
    <name evidence="2" type="ORF">RVF87_21345</name>
</gene>
<feature type="transmembrane region" description="Helical" evidence="1">
    <location>
        <begin position="118"/>
        <end position="137"/>
    </location>
</feature>
<dbReference type="Gene3D" id="1.20.144.10">
    <property type="entry name" value="Phosphatidic acid phosphatase type 2/haloperoxidase"/>
    <property type="match status" value="1"/>
</dbReference>
<accession>A0ABZ2U3U4</accession>
<dbReference type="CDD" id="cd01610">
    <property type="entry name" value="PAP2_like"/>
    <property type="match status" value="1"/>
</dbReference>
<keyword evidence="1" id="KW-0472">Membrane</keyword>
<dbReference type="Proteomes" id="UP001479933">
    <property type="component" value="Chromosome"/>
</dbReference>
<feature type="transmembrane region" description="Helical" evidence="1">
    <location>
        <begin position="144"/>
        <end position="165"/>
    </location>
</feature>
<organism evidence="2 3">
    <name type="scientific">Gordonia hydrophobica</name>
    <dbReference type="NCBI Taxonomy" id="40516"/>
    <lineage>
        <taxon>Bacteria</taxon>
        <taxon>Bacillati</taxon>
        <taxon>Actinomycetota</taxon>
        <taxon>Actinomycetes</taxon>
        <taxon>Mycobacteriales</taxon>
        <taxon>Gordoniaceae</taxon>
        <taxon>Gordonia</taxon>
    </lineage>
</organism>
<feature type="transmembrane region" description="Helical" evidence="1">
    <location>
        <begin position="171"/>
        <end position="192"/>
    </location>
</feature>
<protein>
    <submittedName>
        <fullName evidence="2">Phosphatase PAP2 family protein</fullName>
    </submittedName>
</protein>
<feature type="transmembrane region" description="Helical" evidence="1">
    <location>
        <begin position="83"/>
        <end position="106"/>
    </location>
</feature>
<keyword evidence="3" id="KW-1185">Reference proteome</keyword>